<reference evidence="5" key="2">
    <citation type="submission" date="2012-11" db="EMBL/GenBank/DDBJ databases">
        <authorList>
            <person name="Kuo A."/>
            <person name="Curtis B.A."/>
            <person name="Tanifuji G."/>
            <person name="Burki F."/>
            <person name="Gruber A."/>
            <person name="Irimia M."/>
            <person name="Maruyama S."/>
            <person name="Arias M.C."/>
            <person name="Ball S.G."/>
            <person name="Gile G.H."/>
            <person name="Hirakawa Y."/>
            <person name="Hopkins J.F."/>
            <person name="Rensing S.A."/>
            <person name="Schmutz J."/>
            <person name="Symeonidi A."/>
            <person name="Elias M."/>
            <person name="Eveleigh R.J."/>
            <person name="Herman E.K."/>
            <person name="Klute M.J."/>
            <person name="Nakayama T."/>
            <person name="Obornik M."/>
            <person name="Reyes-Prieto A."/>
            <person name="Armbrust E.V."/>
            <person name="Aves S.J."/>
            <person name="Beiko R.G."/>
            <person name="Coutinho P."/>
            <person name="Dacks J.B."/>
            <person name="Durnford D.G."/>
            <person name="Fast N.M."/>
            <person name="Green B.R."/>
            <person name="Grisdale C."/>
            <person name="Hempe F."/>
            <person name="Henrissat B."/>
            <person name="Hoppner M.P."/>
            <person name="Ishida K.-I."/>
            <person name="Kim E."/>
            <person name="Koreny L."/>
            <person name="Kroth P.G."/>
            <person name="Liu Y."/>
            <person name="Malik S.-B."/>
            <person name="Maier U.G."/>
            <person name="McRose D."/>
            <person name="Mock T."/>
            <person name="Neilson J.A."/>
            <person name="Onodera N.T."/>
            <person name="Poole A.M."/>
            <person name="Pritham E.J."/>
            <person name="Richards T.A."/>
            <person name="Rocap G."/>
            <person name="Roy S.W."/>
            <person name="Sarai C."/>
            <person name="Schaack S."/>
            <person name="Shirato S."/>
            <person name="Slamovits C.H."/>
            <person name="Spencer D.F."/>
            <person name="Suzuki S."/>
            <person name="Worden A.Z."/>
            <person name="Zauner S."/>
            <person name="Barry K."/>
            <person name="Bell C."/>
            <person name="Bharti A.K."/>
            <person name="Crow J.A."/>
            <person name="Grimwood J."/>
            <person name="Kramer R."/>
            <person name="Lindquist E."/>
            <person name="Lucas S."/>
            <person name="Salamov A."/>
            <person name="McFadden G.I."/>
            <person name="Lane C.E."/>
            <person name="Keeling P.J."/>
            <person name="Gray M.W."/>
            <person name="Grigoriev I.V."/>
            <person name="Archibald J.M."/>
        </authorList>
    </citation>
    <scope>NUCLEOTIDE SEQUENCE</scope>
    <source>
        <strain evidence="5">CCMP2712</strain>
    </source>
</reference>
<name>L1I5G9_GUITC</name>
<organism evidence="3">
    <name type="scientific">Guillardia theta (strain CCMP2712)</name>
    <name type="common">Cryptophyte</name>
    <dbReference type="NCBI Taxonomy" id="905079"/>
    <lineage>
        <taxon>Eukaryota</taxon>
        <taxon>Cryptophyceae</taxon>
        <taxon>Pyrenomonadales</taxon>
        <taxon>Geminigeraceae</taxon>
        <taxon>Guillardia</taxon>
    </lineage>
</organism>
<evidence type="ECO:0000256" key="1">
    <source>
        <dbReference type="SAM" id="MobiDB-lite"/>
    </source>
</evidence>
<reference evidence="3 5" key="1">
    <citation type="journal article" date="2012" name="Nature">
        <title>Algal genomes reveal evolutionary mosaicism and the fate of nucleomorphs.</title>
        <authorList>
            <consortium name="DOE Joint Genome Institute"/>
            <person name="Curtis B.A."/>
            <person name="Tanifuji G."/>
            <person name="Burki F."/>
            <person name="Gruber A."/>
            <person name="Irimia M."/>
            <person name="Maruyama S."/>
            <person name="Arias M.C."/>
            <person name="Ball S.G."/>
            <person name="Gile G.H."/>
            <person name="Hirakawa Y."/>
            <person name="Hopkins J.F."/>
            <person name="Kuo A."/>
            <person name="Rensing S.A."/>
            <person name="Schmutz J."/>
            <person name="Symeonidi A."/>
            <person name="Elias M."/>
            <person name="Eveleigh R.J."/>
            <person name="Herman E.K."/>
            <person name="Klute M.J."/>
            <person name="Nakayama T."/>
            <person name="Obornik M."/>
            <person name="Reyes-Prieto A."/>
            <person name="Armbrust E.V."/>
            <person name="Aves S.J."/>
            <person name="Beiko R.G."/>
            <person name="Coutinho P."/>
            <person name="Dacks J.B."/>
            <person name="Durnford D.G."/>
            <person name="Fast N.M."/>
            <person name="Green B.R."/>
            <person name="Grisdale C.J."/>
            <person name="Hempel F."/>
            <person name="Henrissat B."/>
            <person name="Hoppner M.P."/>
            <person name="Ishida K."/>
            <person name="Kim E."/>
            <person name="Koreny L."/>
            <person name="Kroth P.G."/>
            <person name="Liu Y."/>
            <person name="Malik S.B."/>
            <person name="Maier U.G."/>
            <person name="McRose D."/>
            <person name="Mock T."/>
            <person name="Neilson J.A."/>
            <person name="Onodera N.T."/>
            <person name="Poole A.M."/>
            <person name="Pritham E.J."/>
            <person name="Richards T.A."/>
            <person name="Rocap G."/>
            <person name="Roy S.W."/>
            <person name="Sarai C."/>
            <person name="Schaack S."/>
            <person name="Shirato S."/>
            <person name="Slamovits C.H."/>
            <person name="Spencer D.F."/>
            <person name="Suzuki S."/>
            <person name="Worden A.Z."/>
            <person name="Zauner S."/>
            <person name="Barry K."/>
            <person name="Bell C."/>
            <person name="Bharti A.K."/>
            <person name="Crow J.A."/>
            <person name="Grimwood J."/>
            <person name="Kramer R."/>
            <person name="Lindquist E."/>
            <person name="Lucas S."/>
            <person name="Salamov A."/>
            <person name="McFadden G.I."/>
            <person name="Lane C.E."/>
            <person name="Keeling P.J."/>
            <person name="Gray M.W."/>
            <person name="Grigoriev I.V."/>
            <person name="Archibald J.M."/>
        </authorList>
    </citation>
    <scope>NUCLEOTIDE SEQUENCE</scope>
    <source>
        <strain evidence="3 5">CCMP2712</strain>
    </source>
</reference>
<feature type="region of interest" description="Disordered" evidence="1">
    <location>
        <begin position="66"/>
        <end position="86"/>
    </location>
</feature>
<dbReference type="GO" id="GO:0006383">
    <property type="term" value="P:transcription by RNA polymerase III"/>
    <property type="evidence" value="ECO:0007669"/>
    <property type="project" value="InterPro"/>
</dbReference>
<dbReference type="GeneID" id="17287853"/>
<feature type="compositionally biased region" description="Polar residues" evidence="1">
    <location>
        <begin position="67"/>
        <end position="78"/>
    </location>
</feature>
<reference evidence="4" key="3">
    <citation type="submission" date="2016-03" db="UniProtKB">
        <authorList>
            <consortium name="EnsemblProtists"/>
        </authorList>
    </citation>
    <scope>IDENTIFICATION</scope>
</reference>
<dbReference type="GO" id="GO:0000127">
    <property type="term" value="C:transcription factor TFIIIC complex"/>
    <property type="evidence" value="ECO:0007669"/>
    <property type="project" value="TreeGrafter"/>
</dbReference>
<protein>
    <recommendedName>
        <fullName evidence="2">Transcription factor TFIIIC triple barrel domain-containing protein</fullName>
    </recommendedName>
</protein>
<dbReference type="PANTHER" id="PTHR21860">
    <property type="entry name" value="TRANSCRIPTION INITIATION FACTOR IIIC TFIIIC , POLYPEPTIDE 6-RELATED"/>
    <property type="match status" value="1"/>
</dbReference>
<dbReference type="PaxDb" id="55529-EKX31134"/>
<dbReference type="KEGG" id="gtt:GUITHDRAFT_122661"/>
<keyword evidence="5" id="KW-1185">Reference proteome</keyword>
<accession>L1I5G9</accession>
<dbReference type="RefSeq" id="XP_005818114.1">
    <property type="nucleotide sequence ID" value="XM_005818057.1"/>
</dbReference>
<dbReference type="EMBL" id="JH993351">
    <property type="protein sequence ID" value="EKX31134.1"/>
    <property type="molecule type" value="Genomic_DNA"/>
</dbReference>
<dbReference type="PANTHER" id="PTHR21860:SF2">
    <property type="entry name" value="GENERAL TRANSCRIPTION FACTOR 3C POLYPEPTIDE 6"/>
    <property type="match status" value="1"/>
</dbReference>
<evidence type="ECO:0000313" key="4">
    <source>
        <dbReference type="EnsemblProtists" id="EKX31134"/>
    </source>
</evidence>
<evidence type="ECO:0000313" key="5">
    <source>
        <dbReference type="Proteomes" id="UP000011087"/>
    </source>
</evidence>
<proteinExistence type="predicted"/>
<dbReference type="AlphaFoldDB" id="L1I5G9"/>
<evidence type="ECO:0000313" key="3">
    <source>
        <dbReference type="EMBL" id="EKX31134.1"/>
    </source>
</evidence>
<sequence>MGSEQAGDDFVTDVSIEFEDPNESIDDTETLLFSNLDTPTPCLRVGDREYEGHYEYVIGTHLYFSSEGENGSSTSPAEQQAEDRVPSYQLIGKTCKKIVMRRVGGARTAPAEAADKQDAMET</sequence>
<dbReference type="InterPro" id="IPR019481">
    <property type="entry name" value="TFIIIC_triple_barrel"/>
</dbReference>
<dbReference type="InterPro" id="IPR042771">
    <property type="entry name" value="GTF3C6-like"/>
</dbReference>
<dbReference type="Pfam" id="PF10419">
    <property type="entry name" value="TFIIIC_sub6"/>
    <property type="match status" value="1"/>
</dbReference>
<dbReference type="Gene3D" id="2.60.40.4370">
    <property type="match status" value="1"/>
</dbReference>
<dbReference type="EnsemblProtists" id="EKX31134">
    <property type="protein sequence ID" value="EKX31134"/>
    <property type="gene ID" value="GUITHDRAFT_122661"/>
</dbReference>
<gene>
    <name evidence="3" type="ORF">GUITHDRAFT_122661</name>
</gene>
<dbReference type="OrthoDB" id="1877767at2759"/>
<dbReference type="HOGENOM" id="CLU_2031135_0_0_1"/>
<evidence type="ECO:0000259" key="2">
    <source>
        <dbReference type="Pfam" id="PF10419"/>
    </source>
</evidence>
<feature type="domain" description="Transcription factor TFIIIC triple barrel" evidence="2">
    <location>
        <begin position="16"/>
        <end position="103"/>
    </location>
</feature>
<dbReference type="Proteomes" id="UP000011087">
    <property type="component" value="Unassembled WGS sequence"/>
</dbReference>